<evidence type="ECO:0000256" key="3">
    <source>
        <dbReference type="ARBA" id="ARBA00022449"/>
    </source>
</evidence>
<name>A0A1I1JVB7_9LACT</name>
<feature type="transmembrane region" description="Helical" evidence="8">
    <location>
        <begin position="64"/>
        <end position="88"/>
    </location>
</feature>
<dbReference type="PANTHER" id="PTHR34584:SF1">
    <property type="entry name" value="NA(+)_H(+) ANTIPORTER SUBUNIT E1"/>
    <property type="match status" value="1"/>
</dbReference>
<evidence type="ECO:0000256" key="6">
    <source>
        <dbReference type="ARBA" id="ARBA00022989"/>
    </source>
</evidence>
<dbReference type="InterPro" id="IPR002758">
    <property type="entry name" value="Cation_antiport_E"/>
</dbReference>
<keyword evidence="6 8" id="KW-1133">Transmembrane helix</keyword>
<dbReference type="AlphaFoldDB" id="A0A1I1JVB7"/>
<gene>
    <name evidence="9" type="ORF">SAMN04488102_10910</name>
</gene>
<keyword evidence="5 8" id="KW-0812">Transmembrane</keyword>
<feature type="transmembrane region" description="Helical" evidence="8">
    <location>
        <begin position="35"/>
        <end position="52"/>
    </location>
</feature>
<proteinExistence type="inferred from homology"/>
<dbReference type="PANTHER" id="PTHR34584">
    <property type="entry name" value="NA(+)/H(+) ANTIPORTER SUBUNIT E1"/>
    <property type="match status" value="1"/>
</dbReference>
<keyword evidence="10" id="KW-1185">Reference proteome</keyword>
<dbReference type="PIRSF" id="PIRSF019239">
    <property type="entry name" value="MrpE"/>
    <property type="match status" value="1"/>
</dbReference>
<keyword evidence="4" id="KW-1003">Cell membrane</keyword>
<dbReference type="GO" id="GO:0015297">
    <property type="term" value="F:antiporter activity"/>
    <property type="evidence" value="ECO:0007669"/>
    <property type="project" value="UniProtKB-KW"/>
</dbReference>
<reference evidence="10" key="1">
    <citation type="submission" date="2016-10" db="EMBL/GenBank/DDBJ databases">
        <authorList>
            <person name="Varghese N."/>
            <person name="Submissions S."/>
        </authorList>
    </citation>
    <scope>NUCLEOTIDE SEQUENCE [LARGE SCALE GENOMIC DNA]</scope>
    <source>
        <strain evidence="10">DSM 23664</strain>
    </source>
</reference>
<dbReference type="Proteomes" id="UP000199612">
    <property type="component" value="Unassembled WGS sequence"/>
</dbReference>
<keyword evidence="3" id="KW-0813">Transport</keyword>
<evidence type="ECO:0000256" key="8">
    <source>
        <dbReference type="SAM" id="Phobius"/>
    </source>
</evidence>
<sequence length="176" mass="19773">MKTYIKTMWEDLVQNKEVIIILSVVWVVLFEELSFATLFVGLLMAVLVVLFTDRFLLKGNYEHSYMIGLFTLFKYALRLLVEIIMAGIDVIPNIITGKADVQIIQCETKLKDELLIDLLANSITLTPGTVTVEKSGSQLRVLALNAPAKDEDARDVIPLKLEAILMHYESTIEGKA</sequence>
<evidence type="ECO:0000256" key="7">
    <source>
        <dbReference type="ARBA" id="ARBA00023136"/>
    </source>
</evidence>
<protein>
    <submittedName>
        <fullName evidence="9">Multicomponent Na+:H+ antiporter subunit E</fullName>
    </submittedName>
</protein>
<dbReference type="GO" id="GO:0005886">
    <property type="term" value="C:plasma membrane"/>
    <property type="evidence" value="ECO:0007669"/>
    <property type="project" value="UniProtKB-SubCell"/>
</dbReference>
<evidence type="ECO:0000256" key="4">
    <source>
        <dbReference type="ARBA" id="ARBA00022475"/>
    </source>
</evidence>
<dbReference type="Pfam" id="PF01899">
    <property type="entry name" value="MNHE"/>
    <property type="match status" value="1"/>
</dbReference>
<evidence type="ECO:0000256" key="5">
    <source>
        <dbReference type="ARBA" id="ARBA00022692"/>
    </source>
</evidence>
<evidence type="ECO:0000313" key="10">
    <source>
        <dbReference type="Proteomes" id="UP000199612"/>
    </source>
</evidence>
<evidence type="ECO:0000313" key="9">
    <source>
        <dbReference type="EMBL" id="SFC51922.1"/>
    </source>
</evidence>
<evidence type="ECO:0000256" key="2">
    <source>
        <dbReference type="ARBA" id="ARBA00006228"/>
    </source>
</evidence>
<accession>A0A1I1JVB7</accession>
<dbReference type="RefSeq" id="WP_245751907.1">
    <property type="nucleotide sequence ID" value="NZ_FOLT01000009.1"/>
</dbReference>
<evidence type="ECO:0000256" key="1">
    <source>
        <dbReference type="ARBA" id="ARBA00004651"/>
    </source>
</evidence>
<dbReference type="EMBL" id="FOLT01000009">
    <property type="protein sequence ID" value="SFC51922.1"/>
    <property type="molecule type" value="Genomic_DNA"/>
</dbReference>
<dbReference type="GO" id="GO:0008324">
    <property type="term" value="F:monoatomic cation transmembrane transporter activity"/>
    <property type="evidence" value="ECO:0007669"/>
    <property type="project" value="InterPro"/>
</dbReference>
<organism evidence="9 10">
    <name type="scientific">Alkalibacterium subtropicum</name>
    <dbReference type="NCBI Taxonomy" id="753702"/>
    <lineage>
        <taxon>Bacteria</taxon>
        <taxon>Bacillati</taxon>
        <taxon>Bacillota</taxon>
        <taxon>Bacilli</taxon>
        <taxon>Lactobacillales</taxon>
        <taxon>Carnobacteriaceae</taxon>
        <taxon>Alkalibacterium</taxon>
    </lineage>
</organism>
<dbReference type="STRING" id="753702.SAMN04488102_10910"/>
<keyword evidence="3" id="KW-0050">Antiport</keyword>
<comment type="similarity">
    <text evidence="2">Belongs to the CPA3 antiporters (TC 2.A.63) subunit E family.</text>
</comment>
<comment type="subcellular location">
    <subcellularLocation>
        <location evidence="1">Cell membrane</location>
        <topology evidence="1">Multi-pass membrane protein</topology>
    </subcellularLocation>
</comment>
<keyword evidence="7 8" id="KW-0472">Membrane</keyword>